<reference evidence="4" key="1">
    <citation type="submission" date="2017-09" db="EMBL/GenBank/DDBJ databases">
        <title>Depth-based differentiation of microbial function through sediment-hosted aquifers and enrichment of novel symbionts in the deep terrestrial subsurface.</title>
        <authorList>
            <person name="Probst A.J."/>
            <person name="Ladd B."/>
            <person name="Jarett J.K."/>
            <person name="Geller-Mcgrath D.E."/>
            <person name="Sieber C.M.K."/>
            <person name="Emerson J.B."/>
            <person name="Anantharaman K."/>
            <person name="Thomas B.C."/>
            <person name="Malmstrom R."/>
            <person name="Stieglmeier M."/>
            <person name="Klingl A."/>
            <person name="Woyke T."/>
            <person name="Ryan C.M."/>
            <person name="Banfield J.F."/>
        </authorList>
    </citation>
    <scope>NUCLEOTIDE SEQUENCE [LARGE SCALE GENOMIC DNA]</scope>
</reference>
<feature type="region of interest" description="Disordered" evidence="2">
    <location>
        <begin position="650"/>
        <end position="680"/>
    </location>
</feature>
<keyword evidence="1" id="KW-0175">Coiled coil</keyword>
<feature type="coiled-coil region" evidence="1">
    <location>
        <begin position="884"/>
        <end position="918"/>
    </location>
</feature>
<feature type="compositionally biased region" description="Low complexity" evidence="2">
    <location>
        <begin position="650"/>
        <end position="668"/>
    </location>
</feature>
<feature type="compositionally biased region" description="Basic and acidic residues" evidence="2">
    <location>
        <begin position="252"/>
        <end position="264"/>
    </location>
</feature>
<feature type="coiled-coil region" evidence="1">
    <location>
        <begin position="11"/>
        <end position="38"/>
    </location>
</feature>
<accession>A0A2H0TBF5</accession>
<feature type="region of interest" description="Disordered" evidence="2">
    <location>
        <begin position="252"/>
        <end position="274"/>
    </location>
</feature>
<proteinExistence type="predicted"/>
<protein>
    <submittedName>
        <fullName evidence="3">Uncharacterized protein</fullName>
    </submittedName>
</protein>
<gene>
    <name evidence="3" type="ORF">COU49_01365</name>
</gene>
<name>A0A2H0TBF5_9BACT</name>
<dbReference type="AlphaFoldDB" id="A0A2H0TBF5"/>
<dbReference type="Proteomes" id="UP000230094">
    <property type="component" value="Unassembled WGS sequence"/>
</dbReference>
<sequence length="1173" mass="130538">MDKIPSKPNREEELLKRQKELQETLKEATAELKKAKGEKPERELALIREQEEARLRAKNNIPEHNQGTKIEINLNPEVAKKREKGTKAMLKAKLGFLESKLEKLKGEEKLLGVQLIAFNMDDHENSDPIIAKISQKHAEVEEAEKRVQETLAEWEELGFGTELREFIKNSIGVIKTKTEKITDTVAGGIGTIKAGVSRGAESYVRAFGQGTNMMEKGYPVNMGTEEKETRITPEEKTGEISKKEMDKLHSQAIKEDKKRDKDAQPGESWKTKVSRGAESYVRAFGQGTNMMEKGYPVNMGTEEVDIQKEVENLTEEEKEEIAWGLDNVGFKVEQKKNNFFAKTFSWIASLEKIKGGSTERFCEKMKESYTRDEVAAKQKLEDVETKKKRRAVTNVTLLTGNVAKVAALIPGLLSSPARYLIMAGALGARISDAAKEARLGNEAVIEKTRIEDAEKAAEEAWQIYRNAIVEDKNHEVSAEGLKKAYIDKMPKDLLERLERDPSVANGLVQRVVKWDLIKEIEQLNFNIKKIEDDTQLSPEKKENKKQMLREQERNLMDYDRIITQYGTVDGFAMSARYAKVAGKAVMWTGIALSVSKLIENMGQIGQAVFHSGGEEIIPPPAETPVTPESIRGIPIVEDTTTVGDSAQAVPATGASAEAATPGAAAEAGASGGVTPDTPVAPTQISSVEEYIKAHPEATHEVHRSWYDNNSEVFDKNELKTHWGGENGTGVNAEGKYVLDVSKMTAEGSFHGNLSANAQELLKEGKLKFLISATSGTQNQVFELPIDVNGQIVIDPNTDIGKMFFTTDAKGHAVFTGRFGEVAEQIDDKNNFRILSTIEGSHPKVETIIPKTPEAIPTPEHVELSTEQPDVTSTTKELDENAKKIKDLTKKSLGDQKRIAELEKQQDGLIQAIRKQYDQPSQPEVVEPPRPTRPAGPYNYVGDQRAGVYDQFAYQRSAGYNMGYNNTAPIHDQFAGPSRSGGENLIGNQETEIKDAFKEPRGRGQRPTMENTEFDNSTKVKDIFKDQKLGGQNRGFANATEVGNPWAFQKIEELNLPTQLQENIFDLKPNELGEIYRVHERIIPRIAPDTLVRSGGNIDTWWSQAKNLSAREILERPNPGQAHLADYLKRLTRVTGLQPAGRGLFGFGTEQTVDNFMYHALQKATEMGKLSELR</sequence>
<comment type="caution">
    <text evidence="3">The sequence shown here is derived from an EMBL/GenBank/DDBJ whole genome shotgun (WGS) entry which is preliminary data.</text>
</comment>
<evidence type="ECO:0000313" key="3">
    <source>
        <dbReference type="EMBL" id="PIR68348.1"/>
    </source>
</evidence>
<evidence type="ECO:0000256" key="2">
    <source>
        <dbReference type="SAM" id="MobiDB-lite"/>
    </source>
</evidence>
<organism evidence="3 4">
    <name type="scientific">Candidatus Nomurabacteria bacterium CG10_big_fil_rev_8_21_14_0_10_35_16</name>
    <dbReference type="NCBI Taxonomy" id="1974731"/>
    <lineage>
        <taxon>Bacteria</taxon>
        <taxon>Candidatus Nomuraibacteriota</taxon>
    </lineage>
</organism>
<evidence type="ECO:0000313" key="4">
    <source>
        <dbReference type="Proteomes" id="UP000230094"/>
    </source>
</evidence>
<evidence type="ECO:0000256" key="1">
    <source>
        <dbReference type="SAM" id="Coils"/>
    </source>
</evidence>
<dbReference type="EMBL" id="PFCQ01000007">
    <property type="protein sequence ID" value="PIR68348.1"/>
    <property type="molecule type" value="Genomic_DNA"/>
</dbReference>